<name>A0A9W6W832_9ACTN</name>
<reference evidence="3" key="1">
    <citation type="submission" date="2023-03" db="EMBL/GenBank/DDBJ databases">
        <title>Actinorhabdospora filicis NBRC 111898.</title>
        <authorList>
            <person name="Ichikawa N."/>
            <person name="Sato H."/>
            <person name="Tonouchi N."/>
        </authorList>
    </citation>
    <scope>NUCLEOTIDE SEQUENCE</scope>
    <source>
        <strain evidence="3">NBRC 111898</strain>
    </source>
</reference>
<feature type="compositionally biased region" description="Pro residues" evidence="1">
    <location>
        <begin position="269"/>
        <end position="297"/>
    </location>
</feature>
<comment type="caution">
    <text evidence="3">The sequence shown here is derived from an EMBL/GenBank/DDBJ whole genome shotgun (WGS) entry which is preliminary data.</text>
</comment>
<evidence type="ECO:0000259" key="2">
    <source>
        <dbReference type="Pfam" id="PF21959"/>
    </source>
</evidence>
<sequence length="365" mass="37958">MLAAAGLITGAVVFGLAVTGTVVRDEASAAPPAPACLTWHDRDTDAYKVSRVDPANGARVTVGTLPYRVNAVGHHAGQGVLYGLTPARDGGHTPHLVRVDPGGQTRDLGAVKGDPERGLMGAYVADVVGDRLVVRADNAIVSIDVDPGSKTFASIVNVARIGFYPRFGDWAYDGTALYGVTAQGGGALVRVDPRSGQVSLSRLRGLGDGFYGAVFISPDRKLYAISGDSDDRAAMYRVPLDGGEAKLVTTWPSFDSTDAAWCEIAVVPTTPPPTTTKPTPKPSSPKPTPPASSPPRTSPAAPVKHETPPAAPPPPLPPALAMPMPEAAPVQKHLSDAKHRKRAMIVGAVLMTISGSAGARSLRRR</sequence>
<gene>
    <name evidence="3" type="ORF">Afil01_08780</name>
</gene>
<organism evidence="3 4">
    <name type="scientific">Actinorhabdospora filicis</name>
    <dbReference type="NCBI Taxonomy" id="1785913"/>
    <lineage>
        <taxon>Bacteria</taxon>
        <taxon>Bacillati</taxon>
        <taxon>Actinomycetota</taxon>
        <taxon>Actinomycetes</taxon>
        <taxon>Micromonosporales</taxon>
        <taxon>Micromonosporaceae</taxon>
        <taxon>Actinorhabdospora</taxon>
    </lineage>
</organism>
<dbReference type="EMBL" id="BSTX01000001">
    <property type="protein sequence ID" value="GLZ76071.1"/>
    <property type="molecule type" value="Genomic_DNA"/>
</dbReference>
<evidence type="ECO:0000313" key="3">
    <source>
        <dbReference type="EMBL" id="GLZ76071.1"/>
    </source>
</evidence>
<feature type="domain" description="DUF6923" evidence="2">
    <location>
        <begin position="62"/>
        <end position="247"/>
    </location>
</feature>
<feature type="compositionally biased region" description="Pro residues" evidence="1">
    <location>
        <begin position="309"/>
        <end position="320"/>
    </location>
</feature>
<evidence type="ECO:0000256" key="1">
    <source>
        <dbReference type="SAM" id="MobiDB-lite"/>
    </source>
</evidence>
<dbReference type="AlphaFoldDB" id="A0A9W6W832"/>
<proteinExistence type="predicted"/>
<protein>
    <recommendedName>
        <fullName evidence="2">DUF6923 domain-containing protein</fullName>
    </recommendedName>
</protein>
<evidence type="ECO:0000313" key="4">
    <source>
        <dbReference type="Proteomes" id="UP001165079"/>
    </source>
</evidence>
<dbReference type="SUPFAM" id="SSF82171">
    <property type="entry name" value="DPP6 N-terminal domain-like"/>
    <property type="match status" value="1"/>
</dbReference>
<accession>A0A9W6W832</accession>
<dbReference type="Gene3D" id="2.120.10.30">
    <property type="entry name" value="TolB, C-terminal domain"/>
    <property type="match status" value="1"/>
</dbReference>
<dbReference type="InterPro" id="IPR011042">
    <property type="entry name" value="6-blade_b-propeller_TolB-like"/>
</dbReference>
<dbReference type="Pfam" id="PF21959">
    <property type="entry name" value="DUF6923"/>
    <property type="match status" value="1"/>
</dbReference>
<keyword evidence="4" id="KW-1185">Reference proteome</keyword>
<dbReference type="InterPro" id="IPR054215">
    <property type="entry name" value="DUF6923"/>
</dbReference>
<feature type="region of interest" description="Disordered" evidence="1">
    <location>
        <begin position="267"/>
        <end position="338"/>
    </location>
</feature>
<dbReference type="Proteomes" id="UP001165079">
    <property type="component" value="Unassembled WGS sequence"/>
</dbReference>